<feature type="region of interest" description="Disordered" evidence="1">
    <location>
        <begin position="141"/>
        <end position="229"/>
    </location>
</feature>
<proteinExistence type="predicted"/>
<keyword evidence="3" id="KW-1185">Reference proteome</keyword>
<dbReference type="Proteomes" id="UP001209570">
    <property type="component" value="Unassembled WGS sequence"/>
</dbReference>
<comment type="caution">
    <text evidence="2">The sequence shown here is derived from an EMBL/GenBank/DDBJ whole genome shotgun (WGS) entry which is preliminary data.</text>
</comment>
<evidence type="ECO:0000256" key="1">
    <source>
        <dbReference type="SAM" id="MobiDB-lite"/>
    </source>
</evidence>
<gene>
    <name evidence="2" type="ORF">P43SY_000913</name>
</gene>
<evidence type="ECO:0000313" key="2">
    <source>
        <dbReference type="EMBL" id="KAJ0400628.1"/>
    </source>
</evidence>
<sequence length="318" mass="35367">MKSASLRPMYRKAVSATESTTSTQSTATPEYESSTSSQQLALVPATASTRRRSSSVELWFQKVLGLDPLAAERKERRRVEKEERREKRKTFIRKLFRPQQKADVAIRRRITHPASQYDQSFRLDDIYGESIRDIIKQYRADADDTKRQANDADDSDESTASCGSSGRSSRSSSDADSKSPRTACEPEDLMFVLPDDDHSNQTDDADAAPPASSSSSSASEASPSDWVEPPVQVPMEYAVQDRRGGMLVAGHYVLFTSGAFKRKQRQLHYQMRRIPENSAPTLHLVGGYASDVDGASELSDELPFEELAVALSTDSEWV</sequence>
<dbReference type="AlphaFoldDB" id="A0AAD5M383"/>
<organism evidence="2 3">
    <name type="scientific">Pythium insidiosum</name>
    <name type="common">Pythiosis disease agent</name>
    <dbReference type="NCBI Taxonomy" id="114742"/>
    <lineage>
        <taxon>Eukaryota</taxon>
        <taxon>Sar</taxon>
        <taxon>Stramenopiles</taxon>
        <taxon>Oomycota</taxon>
        <taxon>Peronosporomycetes</taxon>
        <taxon>Pythiales</taxon>
        <taxon>Pythiaceae</taxon>
        <taxon>Pythium</taxon>
    </lineage>
</organism>
<evidence type="ECO:0000313" key="3">
    <source>
        <dbReference type="Proteomes" id="UP001209570"/>
    </source>
</evidence>
<feature type="compositionally biased region" description="Basic and acidic residues" evidence="1">
    <location>
        <begin position="141"/>
        <end position="150"/>
    </location>
</feature>
<feature type="compositionally biased region" description="Low complexity" evidence="1">
    <location>
        <begin position="158"/>
        <end position="172"/>
    </location>
</feature>
<name>A0AAD5M383_PYTIN</name>
<accession>A0AAD5M383</accession>
<feature type="compositionally biased region" description="Low complexity" evidence="1">
    <location>
        <begin position="207"/>
        <end position="225"/>
    </location>
</feature>
<feature type="compositionally biased region" description="Low complexity" evidence="1">
    <location>
        <begin position="15"/>
        <end position="28"/>
    </location>
</feature>
<reference evidence="2" key="1">
    <citation type="submission" date="2021-12" db="EMBL/GenBank/DDBJ databases">
        <title>Prjna785345.</title>
        <authorList>
            <person name="Rujirawat T."/>
            <person name="Krajaejun T."/>
        </authorList>
    </citation>
    <scope>NUCLEOTIDE SEQUENCE</scope>
    <source>
        <strain evidence="2">Pi057C3</strain>
    </source>
</reference>
<dbReference type="EMBL" id="JAKCXM010000150">
    <property type="protein sequence ID" value="KAJ0400628.1"/>
    <property type="molecule type" value="Genomic_DNA"/>
</dbReference>
<feature type="region of interest" description="Disordered" evidence="1">
    <location>
        <begin position="1"/>
        <end position="52"/>
    </location>
</feature>
<protein>
    <submittedName>
        <fullName evidence="2">Uncharacterized protein</fullName>
    </submittedName>
</protein>
<feature type="compositionally biased region" description="Polar residues" evidence="1">
    <location>
        <begin position="31"/>
        <end position="40"/>
    </location>
</feature>